<dbReference type="Proteomes" id="UP000251431">
    <property type="component" value="Unassembled WGS sequence"/>
</dbReference>
<proteinExistence type="predicted"/>
<sequence length="112" mass="12697">MPRKHMIIIIIAWIVEISLTYWVATIFSVRFIEVMFFTGIAFTLGTFYFSSSGGAMSRLYTSQVSAQTGIIHERERFKVKLGPVFIASLIFFLIGLVFFILLVTGIIPPQKV</sequence>
<protein>
    <submittedName>
        <fullName evidence="2">Uncharacterized protein</fullName>
    </submittedName>
</protein>
<name>A0A2X1BWF2_9BACI</name>
<feature type="transmembrane region" description="Helical" evidence="1">
    <location>
        <begin position="84"/>
        <end position="107"/>
    </location>
</feature>
<dbReference type="AlphaFoldDB" id="A0A2X1BWF2"/>
<dbReference type="EMBL" id="UAQE01000004">
    <property type="protein sequence ID" value="SPU38966.1"/>
    <property type="molecule type" value="Genomic_DNA"/>
</dbReference>
<evidence type="ECO:0000313" key="4">
    <source>
        <dbReference type="Proteomes" id="UP000251431"/>
    </source>
</evidence>
<keyword evidence="1" id="KW-0812">Transmembrane</keyword>
<evidence type="ECO:0000313" key="3">
    <source>
        <dbReference type="EMBL" id="WGF39176.1"/>
    </source>
</evidence>
<keyword evidence="1" id="KW-0472">Membrane</keyword>
<organism evidence="2 4">
    <name type="scientific">Lysinibacillus capsici</name>
    <dbReference type="NCBI Taxonomy" id="2115968"/>
    <lineage>
        <taxon>Bacteria</taxon>
        <taxon>Bacillati</taxon>
        <taxon>Bacillota</taxon>
        <taxon>Bacilli</taxon>
        <taxon>Bacillales</taxon>
        <taxon>Bacillaceae</taxon>
        <taxon>Lysinibacillus</taxon>
    </lineage>
</organism>
<evidence type="ECO:0000256" key="1">
    <source>
        <dbReference type="SAM" id="Phobius"/>
    </source>
</evidence>
<gene>
    <name evidence="2" type="ORF">NCTC7582_04940</name>
    <name evidence="3" type="ORF">QBO96_02625</name>
</gene>
<keyword evidence="1" id="KW-1133">Transmembrane helix</keyword>
<evidence type="ECO:0000313" key="5">
    <source>
        <dbReference type="Proteomes" id="UP001244564"/>
    </source>
</evidence>
<evidence type="ECO:0000313" key="2">
    <source>
        <dbReference type="EMBL" id="SPU38966.1"/>
    </source>
</evidence>
<feature type="transmembrane region" description="Helical" evidence="1">
    <location>
        <begin position="7"/>
        <end position="24"/>
    </location>
</feature>
<accession>A0A2X1BWF2</accession>
<dbReference type="EMBL" id="CP122283">
    <property type="protein sequence ID" value="WGF39176.1"/>
    <property type="molecule type" value="Genomic_DNA"/>
</dbReference>
<reference evidence="3 5" key="2">
    <citation type="submission" date="2023-04" db="EMBL/GenBank/DDBJ databases">
        <title>Genomic of Lysinibacillus capsici TSBLM.</title>
        <authorList>
            <person name="Hu X.S."/>
            <person name="Yu C.H."/>
        </authorList>
    </citation>
    <scope>NUCLEOTIDE SEQUENCE [LARGE SCALE GENOMIC DNA]</scope>
    <source>
        <strain evidence="3 5">TSBLM</strain>
    </source>
</reference>
<feature type="transmembrane region" description="Helical" evidence="1">
    <location>
        <begin position="30"/>
        <end position="49"/>
    </location>
</feature>
<keyword evidence="5" id="KW-1185">Reference proteome</keyword>
<reference evidence="2 4" key="1">
    <citation type="submission" date="2018-06" db="EMBL/GenBank/DDBJ databases">
        <authorList>
            <consortium name="Pathogen Informatics"/>
            <person name="Doyle S."/>
        </authorList>
    </citation>
    <scope>NUCLEOTIDE SEQUENCE [LARGE SCALE GENOMIC DNA]</scope>
    <source>
        <strain evidence="2 4">NCTC7582</strain>
    </source>
</reference>
<dbReference type="RefSeq" id="WP_048392945.1">
    <property type="nucleotide sequence ID" value="NZ_CANLUV010000001.1"/>
</dbReference>
<dbReference type="Proteomes" id="UP001244564">
    <property type="component" value="Chromosome"/>
</dbReference>